<evidence type="ECO:0000313" key="3">
    <source>
        <dbReference type="Proteomes" id="UP001153761"/>
    </source>
</evidence>
<feature type="transmembrane region" description="Helical" evidence="1">
    <location>
        <begin position="80"/>
        <end position="102"/>
    </location>
</feature>
<evidence type="ECO:0000313" key="2">
    <source>
        <dbReference type="EMBL" id="CAD5943835.1"/>
    </source>
</evidence>
<feature type="transmembrane region" description="Helical" evidence="1">
    <location>
        <begin position="109"/>
        <end position="130"/>
    </location>
</feature>
<sequence>MTETTKSVPRLNLEPKLDRPLSLLNPLDYLRLLYWVFFFPQALRWYLDKFYISSVLEIFEDPDIINWRKIRNFLLTENLIWLKFLIQCIFLAIGFPFLFIYIGNYLNIVNINISILILFFISFFIGTGFFTTSLLEEKIKEEKIKKESEAIILFISLILGVCIAFGWIIIPIYILLKKVVSDSLLVLLKKSLEDQDFLLSIMVLFIIGIILGLSAGLILGVVVSVSIELFSGIIGISVGIAGLILIAIFTLLLIPAIIIIIFMITNGLKLKDNYLLLLILLLIFIVGGFGFSLGFSVTWELILTRPENWFLGVCDRITKNKNKFKNLPHVTPIPIPSLSINIKKWVLIDWEIGLHNINQLLKYTLQFKPVLYALNQAFIEIPEEQVFFRINQLAIVIYDRHVVRFLSEDLNITTTKNVFKPRLDVPYRAVAAGFWYLYTKDSEKATDAFTLVSSLLYGQEMLTLAQILMILTEHKKIDMLITLELPDFPPEPYLRPQSWTAIKTLYQVIEDFNLIKNSVSLSTRSLALNRVLGEIKKILDQSKTLPEAEQGLIIDIAQNWQSALLGITEEIGKISITEKVINPYIIGDPVIGKQFIGREDIIKQLEELWILTPQLQSVVLFGHRRMGKTSILRNISTRLDEKVKLAYVNLLTVGNSIQGVGEVLMAIADSLSDTLQIPPPDDESLINLPYRTFERYLKQIETQLGDTGLIIALDEFEQIEELIKSDRIPKDFMGVLRGMVQMSPKIAFALAGLHTLEEMTEDYFNPFFASIIPIRVSFLERATCRYLLANPGEDFPLDYKPDALDYIYDLTAGQPYLVQLIGFLLVRRYNDQVFELGNKRDPMFTIADVDGIINQPEFYQNGRYYFTGVWQQAGEGSPGQQQIIKAIAPHPTGLDFNTLQTITNLDPNSLQNALDTLSRHDVITETDHHWKIIVELFRRWVINSVKLNLLT</sequence>
<feature type="transmembrane region" description="Helical" evidence="1">
    <location>
        <begin position="29"/>
        <end position="47"/>
    </location>
</feature>
<reference evidence="2" key="1">
    <citation type="submission" date="2020-09" db="EMBL/GenBank/DDBJ databases">
        <authorList>
            <person name="Blom J."/>
        </authorList>
    </citation>
    <scope>NUCLEOTIDE SEQUENCE</scope>
    <source>
        <strain evidence="2">No.66</strain>
    </source>
</reference>
<organism evidence="2 3">
    <name type="scientific">Planktothrix agardhii</name>
    <name type="common">Oscillatoria agardhii</name>
    <dbReference type="NCBI Taxonomy" id="1160"/>
    <lineage>
        <taxon>Bacteria</taxon>
        <taxon>Bacillati</taxon>
        <taxon>Cyanobacteriota</taxon>
        <taxon>Cyanophyceae</taxon>
        <taxon>Oscillatoriophycideae</taxon>
        <taxon>Oscillatoriales</taxon>
        <taxon>Microcoleaceae</taxon>
        <taxon>Planktothrix</taxon>
    </lineage>
</organism>
<proteinExistence type="predicted"/>
<dbReference type="PANTHER" id="PTHR34301:SF8">
    <property type="entry name" value="ATPASE DOMAIN-CONTAINING PROTEIN"/>
    <property type="match status" value="1"/>
</dbReference>
<protein>
    <recommendedName>
        <fullName evidence="4">ATPase</fullName>
    </recommendedName>
</protein>
<keyword evidence="1" id="KW-0812">Transmembrane</keyword>
<dbReference type="InterPro" id="IPR027417">
    <property type="entry name" value="P-loop_NTPase"/>
</dbReference>
<dbReference type="EMBL" id="LR882963">
    <property type="protein sequence ID" value="CAD5943835.1"/>
    <property type="molecule type" value="Genomic_DNA"/>
</dbReference>
<dbReference type="RefSeq" id="WP_227382616.1">
    <property type="nucleotide sequence ID" value="NZ_LR882963.1"/>
</dbReference>
<keyword evidence="1" id="KW-1133">Transmembrane helix</keyword>
<dbReference type="Gene3D" id="3.40.50.300">
    <property type="entry name" value="P-loop containing nucleotide triphosphate hydrolases"/>
    <property type="match status" value="1"/>
</dbReference>
<evidence type="ECO:0000256" key="1">
    <source>
        <dbReference type="SAM" id="Phobius"/>
    </source>
</evidence>
<dbReference type="Proteomes" id="UP001153761">
    <property type="component" value="Chromosome"/>
</dbReference>
<name>A0AAD1V629_PLAAG</name>
<gene>
    <name evidence="2" type="ORF">PANO66_02159</name>
</gene>
<dbReference type="PANTHER" id="PTHR34301">
    <property type="entry name" value="DNA-BINDING PROTEIN-RELATED"/>
    <property type="match status" value="1"/>
</dbReference>
<feature type="transmembrane region" description="Helical" evidence="1">
    <location>
        <begin position="197"/>
        <end position="223"/>
    </location>
</feature>
<dbReference type="SUPFAM" id="SSF52540">
    <property type="entry name" value="P-loop containing nucleoside triphosphate hydrolases"/>
    <property type="match status" value="1"/>
</dbReference>
<feature type="transmembrane region" description="Helical" evidence="1">
    <location>
        <begin position="150"/>
        <end position="176"/>
    </location>
</feature>
<accession>A0AAD1V629</accession>
<dbReference type="AlphaFoldDB" id="A0AAD1V629"/>
<keyword evidence="1" id="KW-0472">Membrane</keyword>
<feature type="transmembrane region" description="Helical" evidence="1">
    <location>
        <begin position="274"/>
        <end position="299"/>
    </location>
</feature>
<evidence type="ECO:0008006" key="4">
    <source>
        <dbReference type="Google" id="ProtNLM"/>
    </source>
</evidence>
<feature type="transmembrane region" description="Helical" evidence="1">
    <location>
        <begin position="229"/>
        <end position="262"/>
    </location>
</feature>